<dbReference type="RefSeq" id="WP_096896319.1">
    <property type="nucleotide sequence ID" value="NZ_BAOS01000045.1"/>
</dbReference>
<dbReference type="EC" id="5.1.3.13" evidence="3"/>
<comment type="caution">
    <text evidence="8">The sequence shown here is derived from an EMBL/GenBank/DDBJ whole genome shotgun (WGS) entry which is preliminary data.</text>
</comment>
<proteinExistence type="predicted"/>
<dbReference type="Gene3D" id="2.60.120.10">
    <property type="entry name" value="Jelly Rolls"/>
    <property type="match status" value="1"/>
</dbReference>
<evidence type="ECO:0000256" key="5">
    <source>
        <dbReference type="ARBA" id="ARBA00029758"/>
    </source>
</evidence>
<dbReference type="PANTHER" id="PTHR21047">
    <property type="entry name" value="DTDP-6-DEOXY-D-GLUCOSE-3,5 EPIMERASE"/>
    <property type="match status" value="1"/>
</dbReference>
<dbReference type="GO" id="GO:0005829">
    <property type="term" value="C:cytosol"/>
    <property type="evidence" value="ECO:0007669"/>
    <property type="project" value="TreeGrafter"/>
</dbReference>
<evidence type="ECO:0000256" key="3">
    <source>
        <dbReference type="ARBA" id="ARBA00012098"/>
    </source>
</evidence>
<evidence type="ECO:0000256" key="1">
    <source>
        <dbReference type="ARBA" id="ARBA00001298"/>
    </source>
</evidence>
<protein>
    <recommendedName>
        <fullName evidence="4">dTDP-4-dehydrorhamnose 3,5-epimerase</fullName>
        <ecNumber evidence="3">5.1.3.13</ecNumber>
    </recommendedName>
    <alternativeName>
        <fullName evidence="6">Thymidine diphospho-4-keto-rhamnose 3,5-epimerase</fullName>
    </alternativeName>
    <alternativeName>
        <fullName evidence="5">dTDP-4-keto-6-deoxyglucose 3,5-epimerase</fullName>
    </alternativeName>
    <alternativeName>
        <fullName evidence="7">dTDP-6-deoxy-D-xylo-4-hexulose 3,5-epimerase</fullName>
    </alternativeName>
</protein>
<dbReference type="PANTHER" id="PTHR21047:SF2">
    <property type="entry name" value="THYMIDINE DIPHOSPHO-4-KETO-RHAMNOSE 3,5-EPIMERASE"/>
    <property type="match status" value="1"/>
</dbReference>
<evidence type="ECO:0000256" key="2">
    <source>
        <dbReference type="ARBA" id="ARBA00001997"/>
    </source>
</evidence>
<dbReference type="EMBL" id="BAOS01000045">
    <property type="protein sequence ID" value="GAX62924.1"/>
    <property type="molecule type" value="Genomic_DNA"/>
</dbReference>
<dbReference type="AlphaFoldDB" id="A0A286U473"/>
<sequence length="149" mass="17109">MIDGVQIHPLRQICDERGKIMHMLRADAPHFEQFGEIYFSVVYPGSIKAWHLHHKQVLNYAVVSGMIKFVLYDIRENSPTRGELQEVFMGEDNYCLVRVPTGVYNGFKGYGGKQSIVANCATVPHSPDEMERLDPFDPSIPYDWALKHR</sequence>
<comment type="catalytic activity">
    <reaction evidence="1">
        <text>dTDP-4-dehydro-6-deoxy-alpha-D-glucose = dTDP-4-dehydro-beta-L-rhamnose</text>
        <dbReference type="Rhea" id="RHEA:16969"/>
        <dbReference type="ChEBI" id="CHEBI:57649"/>
        <dbReference type="ChEBI" id="CHEBI:62830"/>
        <dbReference type="EC" id="5.1.3.13"/>
    </reaction>
</comment>
<dbReference type="GO" id="GO:0008830">
    <property type="term" value="F:dTDP-4-dehydrorhamnose 3,5-epimerase activity"/>
    <property type="evidence" value="ECO:0007669"/>
    <property type="project" value="UniProtKB-EC"/>
</dbReference>
<organism evidence="8 9">
    <name type="scientific">Candidatus Scalindua japonica</name>
    <dbReference type="NCBI Taxonomy" id="1284222"/>
    <lineage>
        <taxon>Bacteria</taxon>
        <taxon>Pseudomonadati</taxon>
        <taxon>Planctomycetota</taxon>
        <taxon>Candidatus Brocadiia</taxon>
        <taxon>Candidatus Brocadiales</taxon>
        <taxon>Candidatus Scalinduaceae</taxon>
        <taxon>Candidatus Scalindua</taxon>
    </lineage>
</organism>
<keyword evidence="9" id="KW-1185">Reference proteome</keyword>
<dbReference type="InterPro" id="IPR000888">
    <property type="entry name" value="RmlC-like"/>
</dbReference>
<accession>A0A286U473</accession>
<dbReference type="InterPro" id="IPR014710">
    <property type="entry name" value="RmlC-like_jellyroll"/>
</dbReference>
<evidence type="ECO:0000256" key="4">
    <source>
        <dbReference type="ARBA" id="ARBA00019595"/>
    </source>
</evidence>
<dbReference type="InterPro" id="IPR011051">
    <property type="entry name" value="RmlC_Cupin_sf"/>
</dbReference>
<dbReference type="OrthoDB" id="9800680at2"/>
<dbReference type="SUPFAM" id="SSF51182">
    <property type="entry name" value="RmlC-like cupins"/>
    <property type="match status" value="1"/>
</dbReference>
<reference evidence="9" key="1">
    <citation type="journal article" date="2017" name="Environ. Microbiol. Rep.">
        <title>Genetic Diversity of Marine Anaerobic Ammonium-Oxidizing Bacteria as Revealed by Genomic and Proteomic Analyses of 'Candidatus Scalindua japonica'.</title>
        <authorList>
            <person name="Oshiki M."/>
            <person name="Mizuto K."/>
            <person name="Kimura Z."/>
            <person name="Kindaichi T."/>
            <person name="Satoh H."/>
            <person name="Okabe S."/>
        </authorList>
    </citation>
    <scope>NUCLEOTIDE SEQUENCE [LARGE SCALE GENOMIC DNA]</scope>
    <source>
        <strain evidence="9">husup-a2</strain>
    </source>
</reference>
<evidence type="ECO:0000313" key="9">
    <source>
        <dbReference type="Proteomes" id="UP000218542"/>
    </source>
</evidence>
<evidence type="ECO:0000313" key="8">
    <source>
        <dbReference type="EMBL" id="GAX62924.1"/>
    </source>
</evidence>
<comment type="function">
    <text evidence="2">Catalyzes the epimerization of the C3' and C5'positions of dTDP-6-deoxy-D-xylo-4-hexulose, forming dTDP-6-deoxy-L-lyxo-4-hexulose.</text>
</comment>
<evidence type="ECO:0000256" key="6">
    <source>
        <dbReference type="ARBA" id="ARBA00031424"/>
    </source>
</evidence>
<dbReference type="Proteomes" id="UP000218542">
    <property type="component" value="Unassembled WGS sequence"/>
</dbReference>
<name>A0A286U473_9BACT</name>
<dbReference type="GO" id="GO:0000271">
    <property type="term" value="P:polysaccharide biosynthetic process"/>
    <property type="evidence" value="ECO:0007669"/>
    <property type="project" value="TreeGrafter"/>
</dbReference>
<evidence type="ECO:0000256" key="7">
    <source>
        <dbReference type="ARBA" id="ARBA00033311"/>
    </source>
</evidence>
<gene>
    <name evidence="8" type="ORF">SCALIN_C45_0082</name>
</gene>
<dbReference type="Pfam" id="PF00908">
    <property type="entry name" value="dTDP_sugar_isom"/>
    <property type="match status" value="1"/>
</dbReference>